<comment type="similarity">
    <text evidence="1">Belongs to the RutC family.</text>
</comment>
<dbReference type="InterPro" id="IPR006175">
    <property type="entry name" value="YjgF/YER057c/UK114"/>
</dbReference>
<evidence type="ECO:0000313" key="2">
    <source>
        <dbReference type="EMBL" id="GJC90395.1"/>
    </source>
</evidence>
<proteinExistence type="inferred from homology"/>
<evidence type="ECO:0000256" key="1">
    <source>
        <dbReference type="ARBA" id="ARBA00010552"/>
    </source>
</evidence>
<dbReference type="InterPro" id="IPR035959">
    <property type="entry name" value="RutC-like_sf"/>
</dbReference>
<dbReference type="PANTHER" id="PTHR11803:SF42">
    <property type="entry name" value="MMF1"/>
    <property type="match status" value="1"/>
</dbReference>
<dbReference type="GO" id="GO:0005829">
    <property type="term" value="C:cytosol"/>
    <property type="evidence" value="ECO:0007669"/>
    <property type="project" value="TreeGrafter"/>
</dbReference>
<gene>
    <name evidence="2" type="ORF">ColLi_13233</name>
</gene>
<dbReference type="SUPFAM" id="SSF55298">
    <property type="entry name" value="YjgF-like"/>
    <property type="match status" value="1"/>
</dbReference>
<dbReference type="Gene3D" id="3.30.1330.40">
    <property type="entry name" value="RutC-like"/>
    <property type="match status" value="1"/>
</dbReference>
<dbReference type="PANTHER" id="PTHR11803">
    <property type="entry name" value="2-IMINOBUTANOATE/2-IMINOPROPANOATE DEAMINASE RIDA"/>
    <property type="match status" value="1"/>
</dbReference>
<organism evidence="2 3">
    <name type="scientific">Colletotrichum liriopes</name>
    <dbReference type="NCBI Taxonomy" id="708192"/>
    <lineage>
        <taxon>Eukaryota</taxon>
        <taxon>Fungi</taxon>
        <taxon>Dikarya</taxon>
        <taxon>Ascomycota</taxon>
        <taxon>Pezizomycotina</taxon>
        <taxon>Sordariomycetes</taxon>
        <taxon>Hypocreomycetidae</taxon>
        <taxon>Glomerellales</taxon>
        <taxon>Glomerellaceae</taxon>
        <taxon>Colletotrichum</taxon>
        <taxon>Colletotrichum spaethianum species complex</taxon>
    </lineage>
</organism>
<keyword evidence="3" id="KW-1185">Reference proteome</keyword>
<dbReference type="CDD" id="cd00448">
    <property type="entry name" value="YjgF_YER057c_UK114_family"/>
    <property type="match status" value="1"/>
</dbReference>
<dbReference type="NCBIfam" id="TIGR00004">
    <property type="entry name" value="Rid family detoxifying hydrolase"/>
    <property type="match status" value="1"/>
</dbReference>
<sequence>MTLVTKKAVFTDLAPAPLPFYSQCVVVERMAYVSGSLGIDPATGKFVEGTVADRTTQILTNINNILAATGTSLKNAVKLNVFLTDMSDFETMNEAYGKFFTEGVRPVRYLSYFEENPSY</sequence>
<reference evidence="2 3" key="1">
    <citation type="submission" date="2021-07" db="EMBL/GenBank/DDBJ databases">
        <title>Genome data of Colletotrichum spaethianum.</title>
        <authorList>
            <person name="Utami Y.D."/>
            <person name="Hiruma K."/>
        </authorList>
    </citation>
    <scope>NUCLEOTIDE SEQUENCE [LARGE SCALE GENOMIC DNA]</scope>
    <source>
        <strain evidence="2 3">MAFF 242679</strain>
    </source>
</reference>
<dbReference type="Proteomes" id="UP001055172">
    <property type="component" value="Unassembled WGS sequence"/>
</dbReference>
<dbReference type="EMBL" id="BPPX01000053">
    <property type="protein sequence ID" value="GJC90395.1"/>
    <property type="molecule type" value="Genomic_DNA"/>
</dbReference>
<dbReference type="GO" id="GO:0019239">
    <property type="term" value="F:deaminase activity"/>
    <property type="evidence" value="ECO:0007669"/>
    <property type="project" value="TreeGrafter"/>
</dbReference>
<dbReference type="InterPro" id="IPR006056">
    <property type="entry name" value="RidA"/>
</dbReference>
<dbReference type="AlphaFoldDB" id="A0AA37GZU9"/>
<accession>A0AA37GZU9</accession>
<protein>
    <submittedName>
        <fullName evidence="2">RutC family protein PH0854</fullName>
    </submittedName>
</protein>
<name>A0AA37GZU9_9PEZI</name>
<dbReference type="GO" id="GO:0005739">
    <property type="term" value="C:mitochondrion"/>
    <property type="evidence" value="ECO:0007669"/>
    <property type="project" value="TreeGrafter"/>
</dbReference>
<comment type="caution">
    <text evidence="2">The sequence shown here is derived from an EMBL/GenBank/DDBJ whole genome shotgun (WGS) entry which is preliminary data.</text>
</comment>
<dbReference type="FunFam" id="3.30.1330.40:FF:000001">
    <property type="entry name" value="L-PSP family endoribonuclease"/>
    <property type="match status" value="1"/>
</dbReference>
<dbReference type="Pfam" id="PF01042">
    <property type="entry name" value="Ribonuc_L-PSP"/>
    <property type="match status" value="1"/>
</dbReference>
<evidence type="ECO:0000313" key="3">
    <source>
        <dbReference type="Proteomes" id="UP001055172"/>
    </source>
</evidence>